<sequence>MILKLSSVGFFTLLLVACGGGVSQHEPREEKSLYFVDAPTNGIDYACGERRGVTKTYTFNNITKHGAFKCVYSPINFSLGRLNLGSINNVVNNQTIYPQDLVDDFNGDFNNQEVLKIAIILQSLNDKSNPNYLNIPQSTKDKITLTSLKGLSINAVSQAIRDMGFTPVSAETARIHLILNSPNAQSGKPIIKPFEEEVSTDLRVGDSIGKLNIDSGDGTLIYPFILDGSAKEHFMLNNNGKLILTQSFNIPQTVELNVSISNEFGFSTVPIIIHVKDSGKIGKVQMGRLKNATVNIFKLLDNGKKELVTTESTNAQGNLNILGNFDLHTELLEDQSFYIYEVREGFDVDIDDDGEEDKTPTKNHGVMHLITKGIWLKNANQKIRITPLSEMLYSYALRDNFNDLENSLTKYSEILLKTSLDNNNKIDAQDILLFNPLSDKSLLYETLIYNNGYNNIVQQLRAGNANYKNSIFNAFIVESFQSNSIEIVGSSIYTIDMLNSGEFRIYDLETKALIGKIKLPNTPVEEDSHLIYVNLSVGEVRISSLTDWAYELLISNQTKPLLDGEPFTKELLMSGSFNHITLAQGEVSSIFGKERQTHLYNLSTDTEDTRNIKYLNVDKHNIFYQFEFDSQLKNIESLWVNNDYLYVIGDNKLNIFHETNTEANLTKVYTEKKVSGNIVGIEENILYILKNNLLTLYDINSESDPKFIESFFVPFNYKLGIKTNGKYITTGSKIIDLHSLKAANIKP</sequence>
<dbReference type="AlphaFoldDB" id="A0A6S6TE36"/>
<evidence type="ECO:0000313" key="1">
    <source>
        <dbReference type="EMBL" id="CAA6813284.1"/>
    </source>
</evidence>
<organism evidence="1">
    <name type="scientific">uncultured Sulfurovum sp</name>
    <dbReference type="NCBI Taxonomy" id="269237"/>
    <lineage>
        <taxon>Bacteria</taxon>
        <taxon>Pseudomonadati</taxon>
        <taxon>Campylobacterota</taxon>
        <taxon>Epsilonproteobacteria</taxon>
        <taxon>Campylobacterales</taxon>
        <taxon>Sulfurovaceae</taxon>
        <taxon>Sulfurovum</taxon>
        <taxon>environmental samples</taxon>
    </lineage>
</organism>
<protein>
    <recommendedName>
        <fullName evidence="2">Cadherin domain-containing protein</fullName>
    </recommendedName>
</protein>
<proteinExistence type="predicted"/>
<evidence type="ECO:0008006" key="2">
    <source>
        <dbReference type="Google" id="ProtNLM"/>
    </source>
</evidence>
<dbReference type="PROSITE" id="PS51257">
    <property type="entry name" value="PROKAR_LIPOPROTEIN"/>
    <property type="match status" value="1"/>
</dbReference>
<dbReference type="SUPFAM" id="SSF51004">
    <property type="entry name" value="C-terminal (heme d1) domain of cytochrome cd1-nitrite reductase"/>
    <property type="match status" value="1"/>
</dbReference>
<gene>
    <name evidence="1" type="ORF">HELGO_WM4179</name>
</gene>
<accession>A0A6S6TE36</accession>
<name>A0A6S6TE36_9BACT</name>
<dbReference type="InterPro" id="IPR011048">
    <property type="entry name" value="Haem_d1_sf"/>
</dbReference>
<dbReference type="CDD" id="cd11304">
    <property type="entry name" value="Cadherin_repeat"/>
    <property type="match status" value="1"/>
</dbReference>
<reference evidence="1" key="1">
    <citation type="submission" date="2020-01" db="EMBL/GenBank/DDBJ databases">
        <authorList>
            <person name="Meier V. D."/>
            <person name="Meier V D."/>
        </authorList>
    </citation>
    <scope>NUCLEOTIDE SEQUENCE</scope>
    <source>
        <strain evidence="1">HLG_WM_MAG_05</strain>
    </source>
</reference>
<dbReference type="EMBL" id="CACVAU010000042">
    <property type="protein sequence ID" value="CAA6813284.1"/>
    <property type="molecule type" value="Genomic_DNA"/>
</dbReference>